<accession>A0A0L8H540</accession>
<dbReference type="EMBL" id="KQ419344">
    <property type="protein sequence ID" value="KOF83895.1"/>
    <property type="molecule type" value="Genomic_DNA"/>
</dbReference>
<dbReference type="AlphaFoldDB" id="A0A0L8H540"/>
<proteinExistence type="predicted"/>
<protein>
    <submittedName>
        <fullName evidence="1">Uncharacterized protein</fullName>
    </submittedName>
</protein>
<sequence length="71" mass="8441">MHHALNTRYIKPQQHKKYYTRCIMPSIPNKLHPQYKTHYPSAQDTLSPQHKVYSDLNILPLNGLIFRGHLF</sequence>
<organism evidence="1">
    <name type="scientific">Octopus bimaculoides</name>
    <name type="common">California two-spotted octopus</name>
    <dbReference type="NCBI Taxonomy" id="37653"/>
    <lineage>
        <taxon>Eukaryota</taxon>
        <taxon>Metazoa</taxon>
        <taxon>Spiralia</taxon>
        <taxon>Lophotrochozoa</taxon>
        <taxon>Mollusca</taxon>
        <taxon>Cephalopoda</taxon>
        <taxon>Coleoidea</taxon>
        <taxon>Octopodiformes</taxon>
        <taxon>Octopoda</taxon>
        <taxon>Incirrata</taxon>
        <taxon>Octopodidae</taxon>
        <taxon>Octopus</taxon>
    </lineage>
</organism>
<reference evidence="1" key="1">
    <citation type="submission" date="2015-07" db="EMBL/GenBank/DDBJ databases">
        <title>MeaNS - Measles Nucleotide Surveillance Program.</title>
        <authorList>
            <person name="Tran T."/>
            <person name="Druce J."/>
        </authorList>
    </citation>
    <scope>NUCLEOTIDE SEQUENCE</scope>
    <source>
        <strain evidence="1">UCB-OBI-ISO-001</strain>
        <tissue evidence="1">Gonad</tissue>
    </source>
</reference>
<name>A0A0L8H540_OCTBM</name>
<evidence type="ECO:0000313" key="1">
    <source>
        <dbReference type="EMBL" id="KOF83895.1"/>
    </source>
</evidence>
<gene>
    <name evidence="1" type="ORF">OCBIM_22023076mg</name>
</gene>